<feature type="transmembrane region" description="Helical" evidence="6">
    <location>
        <begin position="311"/>
        <end position="332"/>
    </location>
</feature>
<dbReference type="GO" id="GO:0015648">
    <property type="term" value="F:lipid-linked peptidoglycan transporter activity"/>
    <property type="evidence" value="ECO:0007669"/>
    <property type="project" value="TreeGrafter"/>
</dbReference>
<evidence type="ECO:0000256" key="6">
    <source>
        <dbReference type="SAM" id="Phobius"/>
    </source>
</evidence>
<evidence type="ECO:0000313" key="8">
    <source>
        <dbReference type="Proteomes" id="UP000230228"/>
    </source>
</evidence>
<feature type="transmembrane region" description="Helical" evidence="6">
    <location>
        <begin position="78"/>
        <end position="101"/>
    </location>
</feature>
<keyword evidence="2 6" id="KW-0812">Transmembrane</keyword>
<evidence type="ECO:0000256" key="1">
    <source>
        <dbReference type="ARBA" id="ARBA00004141"/>
    </source>
</evidence>
<dbReference type="Proteomes" id="UP000230228">
    <property type="component" value="Unassembled WGS sequence"/>
</dbReference>
<keyword evidence="3" id="KW-0133">Cell shape</keyword>
<feature type="transmembrane region" description="Helical" evidence="6">
    <location>
        <begin position="142"/>
        <end position="160"/>
    </location>
</feature>
<organism evidence="7 8">
    <name type="scientific">Candidatus Tagabacteria bacterium CG_4_9_14_0_2_um_filter_41_11</name>
    <dbReference type="NCBI Taxonomy" id="1975019"/>
    <lineage>
        <taxon>Bacteria</taxon>
        <taxon>Candidatus Tagaibacteriota</taxon>
    </lineage>
</organism>
<feature type="transmembrane region" description="Helical" evidence="6">
    <location>
        <begin position="107"/>
        <end position="130"/>
    </location>
</feature>
<evidence type="ECO:0000313" key="7">
    <source>
        <dbReference type="EMBL" id="PJC25268.1"/>
    </source>
</evidence>
<evidence type="ECO:0000256" key="5">
    <source>
        <dbReference type="ARBA" id="ARBA00023136"/>
    </source>
</evidence>
<dbReference type="GO" id="GO:0008360">
    <property type="term" value="P:regulation of cell shape"/>
    <property type="evidence" value="ECO:0007669"/>
    <property type="project" value="UniProtKB-KW"/>
</dbReference>
<dbReference type="AlphaFoldDB" id="A0A2M8ERA1"/>
<protein>
    <submittedName>
        <fullName evidence="7">Rod shape-determining protein RodA</fullName>
    </submittedName>
</protein>
<feature type="transmembrane region" description="Helical" evidence="6">
    <location>
        <begin position="12"/>
        <end position="33"/>
    </location>
</feature>
<comment type="subcellular location">
    <subcellularLocation>
        <location evidence="1">Membrane</location>
        <topology evidence="1">Multi-pass membrane protein</topology>
    </subcellularLocation>
</comment>
<dbReference type="PANTHER" id="PTHR30474">
    <property type="entry name" value="CELL CYCLE PROTEIN"/>
    <property type="match status" value="1"/>
</dbReference>
<feature type="transmembrane region" description="Helical" evidence="6">
    <location>
        <begin position="344"/>
        <end position="363"/>
    </location>
</feature>
<dbReference type="GO" id="GO:0032153">
    <property type="term" value="C:cell division site"/>
    <property type="evidence" value="ECO:0007669"/>
    <property type="project" value="TreeGrafter"/>
</dbReference>
<keyword evidence="4 6" id="KW-1133">Transmembrane helix</keyword>
<feature type="transmembrane region" description="Helical" evidence="6">
    <location>
        <begin position="278"/>
        <end position="299"/>
    </location>
</feature>
<dbReference type="NCBIfam" id="TIGR02210">
    <property type="entry name" value="rodA_shape"/>
    <property type="match status" value="1"/>
</dbReference>
<dbReference type="GO" id="GO:0005886">
    <property type="term" value="C:plasma membrane"/>
    <property type="evidence" value="ECO:0007669"/>
    <property type="project" value="TreeGrafter"/>
</dbReference>
<dbReference type="Pfam" id="PF01098">
    <property type="entry name" value="FTSW_RODA_SPOVE"/>
    <property type="match status" value="1"/>
</dbReference>
<dbReference type="InterPro" id="IPR001182">
    <property type="entry name" value="FtsW/RodA"/>
</dbReference>
<evidence type="ECO:0000256" key="3">
    <source>
        <dbReference type="ARBA" id="ARBA00022960"/>
    </source>
</evidence>
<comment type="caution">
    <text evidence="7">The sequence shown here is derived from an EMBL/GenBank/DDBJ whole genome shotgun (WGS) entry which is preliminary data.</text>
</comment>
<keyword evidence="5 6" id="KW-0472">Membrane</keyword>
<evidence type="ECO:0000256" key="2">
    <source>
        <dbReference type="ARBA" id="ARBA00022692"/>
    </source>
</evidence>
<reference evidence="8" key="1">
    <citation type="submission" date="2017-09" db="EMBL/GenBank/DDBJ databases">
        <title>Depth-based differentiation of microbial function through sediment-hosted aquifers and enrichment of novel symbionts in the deep terrestrial subsurface.</title>
        <authorList>
            <person name="Probst A.J."/>
            <person name="Ladd B."/>
            <person name="Jarett J.K."/>
            <person name="Geller-Mcgrath D.E."/>
            <person name="Sieber C.M.K."/>
            <person name="Emerson J.B."/>
            <person name="Anantharaman K."/>
            <person name="Thomas B.C."/>
            <person name="Malmstrom R."/>
            <person name="Stieglmeier M."/>
            <person name="Klingl A."/>
            <person name="Woyke T."/>
            <person name="Ryan C.M."/>
            <person name="Banfield J.F."/>
        </authorList>
    </citation>
    <scope>NUCLEOTIDE SEQUENCE [LARGE SCALE GENOMIC DNA]</scope>
</reference>
<dbReference type="EMBL" id="PFSH01000021">
    <property type="protein sequence ID" value="PJC25268.1"/>
    <property type="molecule type" value="Genomic_DNA"/>
</dbReference>
<proteinExistence type="predicted"/>
<sequence length="379" mass="41865">MSLFFRRIADVDWVLFLAVIPLLGAGLVTMKGLSSQAGGLLGESGDYYFTRQIIWIFLALAIFFVCSFIDWRFLKSGGLLITLLIANSALLVFLLVAGMATRGSSRWIHFASFSISPSDPVKLLLILILAKYFSRRHIEIANIKHILVSLTYAAVPAALVFFQPDFASAIIIGAIWLGMVLVSGINKKHLLFIILMAILIFTISWFFILKPYQKNRILTFLDPLSDPRGAGYNALQSMIAVGSGQIWGKGIGYGTQSRLEFLPEHQTDFIFAAFAEEWGFIGVLIIFTFLGIVVWRILINAFNGQSNFERLFGIGMAIFIVIQSSIHIGMNIGLLPVAGIPLPFMSYGGSGLLTVFAGLGILMGMRRYSINIPDDPHLI</sequence>
<evidence type="ECO:0000256" key="4">
    <source>
        <dbReference type="ARBA" id="ARBA00022989"/>
    </source>
</evidence>
<name>A0A2M8ERA1_9BACT</name>
<gene>
    <name evidence="7" type="ORF">CO056_01510</name>
</gene>
<accession>A0A2M8ERA1</accession>
<dbReference type="GO" id="GO:0051301">
    <property type="term" value="P:cell division"/>
    <property type="evidence" value="ECO:0007669"/>
    <property type="project" value="InterPro"/>
</dbReference>
<feature type="transmembrane region" description="Helical" evidence="6">
    <location>
        <begin position="53"/>
        <end position="71"/>
    </location>
</feature>
<feature type="transmembrane region" description="Helical" evidence="6">
    <location>
        <begin position="190"/>
        <end position="208"/>
    </location>
</feature>
<dbReference type="InterPro" id="IPR011923">
    <property type="entry name" value="RodA/MrdB"/>
</dbReference>
<feature type="transmembrane region" description="Helical" evidence="6">
    <location>
        <begin position="166"/>
        <end position="183"/>
    </location>
</feature>